<evidence type="ECO:0000313" key="1">
    <source>
        <dbReference type="EMBL" id="MBC6467835.1"/>
    </source>
</evidence>
<evidence type="ECO:0000313" key="2">
    <source>
        <dbReference type="Proteomes" id="UP000805614"/>
    </source>
</evidence>
<reference evidence="1 2" key="1">
    <citation type="submission" date="2020-06" db="EMBL/GenBank/DDBJ databases">
        <title>Actinomadura xiongansis sp. nov., isolated from soil of Baiyangdian.</title>
        <authorList>
            <person name="Zhang X."/>
        </authorList>
    </citation>
    <scope>NUCLEOTIDE SEQUENCE [LARGE SCALE GENOMIC DNA]</scope>
    <source>
        <strain evidence="1 2">HBUM206468</strain>
    </source>
</reference>
<sequence>MARTALSRTPLSRISLVVLRVEDGAVAEVTVFGADLVPAFGLPLTL</sequence>
<name>A0ABR7LSV1_9ACTN</name>
<protein>
    <submittedName>
        <fullName evidence="1">Uncharacterized protein</fullName>
    </submittedName>
</protein>
<organism evidence="1 2">
    <name type="scientific">Actinomadura alba</name>
    <dbReference type="NCBI Taxonomy" id="406431"/>
    <lineage>
        <taxon>Bacteria</taxon>
        <taxon>Bacillati</taxon>
        <taxon>Actinomycetota</taxon>
        <taxon>Actinomycetes</taxon>
        <taxon>Streptosporangiales</taxon>
        <taxon>Thermomonosporaceae</taxon>
        <taxon>Actinomadura</taxon>
    </lineage>
</organism>
<gene>
    <name evidence="1" type="ORF">HKK74_20390</name>
</gene>
<dbReference type="RefSeq" id="WP_187244854.1">
    <property type="nucleotide sequence ID" value="NZ_BAAAOK010000001.1"/>
</dbReference>
<dbReference type="EMBL" id="JABVEC010000015">
    <property type="protein sequence ID" value="MBC6467835.1"/>
    <property type="molecule type" value="Genomic_DNA"/>
</dbReference>
<comment type="caution">
    <text evidence="1">The sequence shown here is derived from an EMBL/GenBank/DDBJ whole genome shotgun (WGS) entry which is preliminary data.</text>
</comment>
<proteinExistence type="predicted"/>
<accession>A0ABR7LSV1</accession>
<keyword evidence="2" id="KW-1185">Reference proteome</keyword>
<dbReference type="Proteomes" id="UP000805614">
    <property type="component" value="Unassembled WGS sequence"/>
</dbReference>